<accession>A0A345ZQU5</accession>
<keyword evidence="4" id="KW-1185">Reference proteome</keyword>
<dbReference type="Pfam" id="PF01266">
    <property type="entry name" value="DAO"/>
    <property type="match status" value="1"/>
</dbReference>
<evidence type="ECO:0000259" key="2">
    <source>
        <dbReference type="Pfam" id="PF01266"/>
    </source>
</evidence>
<dbReference type="OrthoDB" id="9805337at2"/>
<dbReference type="Gene3D" id="3.30.9.10">
    <property type="entry name" value="D-Amino Acid Oxidase, subunit A, domain 2"/>
    <property type="match status" value="1"/>
</dbReference>
<dbReference type="GO" id="GO:0016491">
    <property type="term" value="F:oxidoreductase activity"/>
    <property type="evidence" value="ECO:0007669"/>
    <property type="project" value="UniProtKB-KW"/>
</dbReference>
<dbReference type="Gene3D" id="3.50.50.60">
    <property type="entry name" value="FAD/NAD(P)-binding domain"/>
    <property type="match status" value="2"/>
</dbReference>
<organism evidence="3 4">
    <name type="scientific">Pseudolabrys taiwanensis</name>
    <dbReference type="NCBI Taxonomy" id="331696"/>
    <lineage>
        <taxon>Bacteria</taxon>
        <taxon>Pseudomonadati</taxon>
        <taxon>Pseudomonadota</taxon>
        <taxon>Alphaproteobacteria</taxon>
        <taxon>Hyphomicrobiales</taxon>
        <taxon>Xanthobacteraceae</taxon>
        <taxon>Pseudolabrys</taxon>
    </lineage>
</organism>
<dbReference type="EMBL" id="CP031417">
    <property type="protein sequence ID" value="AXK79292.1"/>
    <property type="molecule type" value="Genomic_DNA"/>
</dbReference>
<evidence type="ECO:0000256" key="1">
    <source>
        <dbReference type="ARBA" id="ARBA00023002"/>
    </source>
</evidence>
<sequence length="415" mass="44613">MARTDAIVLGAGIVGTSVALHLVKRGLSVALVDRGGVGEQTSYGNSGVIEGSTILPPAFPSSFGALMRVALKRASEANYHFSFLPKAAPWLFAFRAASRPDRIVETARLNRPLFARAVPEHEALMAEADATHLLRKTGWMKLYPDKASVAALQPEFDLAAEFGLPVAKLDTAGALELEPSLRPVFEQAVFWPAAASISNPLALTRAYAKRFAALGGVTVNGDARSLHRIGNRWRVEADEGGVDSAQVVVALGPWAPDLLEPMGLKLPMGFKRGYHRHFQGENGATLKRPVVDVASGYLITPMEQGIRLTTGAEFAARDAAPTPVQFERLMPRARSLFALGERADDKTWLGSRPCFPDSRPVIGRAPGLSGIWLAIGHAHWGLTLGPPTGKLIAQMMAAETPFCDPAPYGAERFLR</sequence>
<dbReference type="AlphaFoldDB" id="A0A345ZQU5"/>
<keyword evidence="1" id="KW-0560">Oxidoreductase</keyword>
<dbReference type="PANTHER" id="PTHR13847:SF289">
    <property type="entry name" value="GLYCINE OXIDASE"/>
    <property type="match status" value="1"/>
</dbReference>
<protein>
    <submittedName>
        <fullName evidence="3">FAD-binding oxidoreductase</fullName>
    </submittedName>
</protein>
<dbReference type="InterPro" id="IPR006076">
    <property type="entry name" value="FAD-dep_OxRdtase"/>
</dbReference>
<feature type="domain" description="FAD dependent oxidoreductase" evidence="2">
    <location>
        <begin position="5"/>
        <end position="395"/>
    </location>
</feature>
<dbReference type="RefSeq" id="WP_115687840.1">
    <property type="nucleotide sequence ID" value="NZ_CP031417.1"/>
</dbReference>
<dbReference type="Proteomes" id="UP000254889">
    <property type="component" value="Chromosome"/>
</dbReference>
<dbReference type="SUPFAM" id="SSF54373">
    <property type="entry name" value="FAD-linked reductases, C-terminal domain"/>
    <property type="match status" value="1"/>
</dbReference>
<dbReference type="SUPFAM" id="SSF51905">
    <property type="entry name" value="FAD/NAD(P)-binding domain"/>
    <property type="match status" value="1"/>
</dbReference>
<reference evidence="3 4" key="1">
    <citation type="submission" date="2018-07" db="EMBL/GenBank/DDBJ databases">
        <authorList>
            <person name="Quirk P.G."/>
            <person name="Krulwich T.A."/>
        </authorList>
    </citation>
    <scope>NUCLEOTIDE SEQUENCE [LARGE SCALE GENOMIC DNA]</scope>
    <source>
        <strain evidence="3 4">CC-BB4</strain>
    </source>
</reference>
<dbReference type="InterPro" id="IPR036188">
    <property type="entry name" value="FAD/NAD-bd_sf"/>
</dbReference>
<evidence type="ECO:0000313" key="3">
    <source>
        <dbReference type="EMBL" id="AXK79292.1"/>
    </source>
</evidence>
<dbReference type="GO" id="GO:0005737">
    <property type="term" value="C:cytoplasm"/>
    <property type="evidence" value="ECO:0007669"/>
    <property type="project" value="TreeGrafter"/>
</dbReference>
<dbReference type="KEGG" id="ptaw:DW352_01430"/>
<proteinExistence type="predicted"/>
<evidence type="ECO:0000313" key="4">
    <source>
        <dbReference type="Proteomes" id="UP000254889"/>
    </source>
</evidence>
<dbReference type="PANTHER" id="PTHR13847">
    <property type="entry name" value="SARCOSINE DEHYDROGENASE-RELATED"/>
    <property type="match status" value="1"/>
</dbReference>
<gene>
    <name evidence="3" type="ORF">DW352_01430</name>
</gene>
<name>A0A345ZQU5_9HYPH</name>